<keyword evidence="5" id="KW-1185">Reference proteome</keyword>
<proteinExistence type="inferred from homology"/>
<dbReference type="Pfam" id="PF06386">
    <property type="entry name" value="GvpL_GvpF"/>
    <property type="match status" value="1"/>
</dbReference>
<reference evidence="4 5" key="1">
    <citation type="submission" date="2018-03" db="EMBL/GenBank/DDBJ databases">
        <title>Genomic Encyclopedia of Type Strains, Phase III (KMG-III): the genomes of soil and plant-associated and newly described type strains.</title>
        <authorList>
            <person name="Whitman W."/>
        </authorList>
    </citation>
    <scope>NUCLEOTIDE SEQUENCE [LARGE SCALE GENOMIC DNA]</scope>
    <source>
        <strain evidence="4 5">CGMCC 1.07653</strain>
    </source>
</reference>
<name>A0A2P8HLH4_9BACI</name>
<protein>
    <submittedName>
        <fullName evidence="4">Gas vesicle protein GvpL/GvpF</fullName>
    </submittedName>
</protein>
<dbReference type="PANTHER" id="PTHR36852">
    <property type="entry name" value="PROTEIN GVPL 2"/>
    <property type="match status" value="1"/>
</dbReference>
<dbReference type="OrthoDB" id="144737at2"/>
<accession>A0A2P8HLH4</accession>
<dbReference type="InterPro" id="IPR009430">
    <property type="entry name" value="GvpL/GvpF"/>
</dbReference>
<comment type="subcellular location">
    <subcellularLocation>
        <location evidence="2">Gas vesicle</location>
    </subcellularLocation>
</comment>
<dbReference type="AlphaFoldDB" id="A0A2P8HLH4"/>
<comment type="similarity">
    <text evidence="3">Belongs to the gas vesicle GvpF/GvpL family.</text>
</comment>
<dbReference type="Proteomes" id="UP000242310">
    <property type="component" value="Unassembled WGS sequence"/>
</dbReference>
<dbReference type="PANTHER" id="PTHR36852:SF1">
    <property type="entry name" value="PROTEIN GVPL 2"/>
    <property type="match status" value="1"/>
</dbReference>
<gene>
    <name evidence="4" type="ORF">B0H94_105238</name>
</gene>
<organism evidence="4 5">
    <name type="scientific">Salsuginibacillus halophilus</name>
    <dbReference type="NCBI Taxonomy" id="517424"/>
    <lineage>
        <taxon>Bacteria</taxon>
        <taxon>Bacillati</taxon>
        <taxon>Bacillota</taxon>
        <taxon>Bacilli</taxon>
        <taxon>Bacillales</taxon>
        <taxon>Bacillaceae</taxon>
        <taxon>Salsuginibacillus</taxon>
    </lineage>
</organism>
<keyword evidence="1" id="KW-0304">Gas vesicle</keyword>
<evidence type="ECO:0000256" key="1">
    <source>
        <dbReference type="ARBA" id="ARBA00022987"/>
    </source>
</evidence>
<dbReference type="RefSeq" id="WP_106588397.1">
    <property type="nucleotide sequence ID" value="NZ_PYAV01000005.1"/>
</dbReference>
<dbReference type="GO" id="GO:0031412">
    <property type="term" value="P:gas vesicle organization"/>
    <property type="evidence" value="ECO:0007669"/>
    <property type="project" value="InterPro"/>
</dbReference>
<dbReference type="GO" id="GO:0031411">
    <property type="term" value="C:gas vesicle"/>
    <property type="evidence" value="ECO:0007669"/>
    <property type="project" value="UniProtKB-SubCell"/>
</dbReference>
<comment type="caution">
    <text evidence="4">The sequence shown here is derived from an EMBL/GenBank/DDBJ whole genome shotgun (WGS) entry which is preliminary data.</text>
</comment>
<dbReference type="EMBL" id="PYAV01000005">
    <property type="protein sequence ID" value="PSL47082.1"/>
    <property type="molecule type" value="Genomic_DNA"/>
</dbReference>
<evidence type="ECO:0000313" key="5">
    <source>
        <dbReference type="Proteomes" id="UP000242310"/>
    </source>
</evidence>
<evidence type="ECO:0000313" key="4">
    <source>
        <dbReference type="EMBL" id="PSL47082.1"/>
    </source>
</evidence>
<evidence type="ECO:0000256" key="3">
    <source>
        <dbReference type="ARBA" id="ARBA00035643"/>
    </source>
</evidence>
<sequence length="240" mass="27217">MSETFVYIFGVARKNEHRTAQKVMMEGEPRSLRAVNEGDLDFIVTDVSEETLPPIEANVRGHKEALEAIMTEETVAPMSFGTILGDEQEARRLLQAIYDPVSEAMPKIDNKIEVTVQINLTEEAFKSLFAHKKKKPRSYKGQLALGEEAKAVMDRYRTKHQESIGKPLGDLSASSILKEPSTERTLFEGVFLIDREDEAAFDEAVNDLYSVWKEQTDFVYTGPWPAYSFVDMRFAAAERR</sequence>
<evidence type="ECO:0000256" key="2">
    <source>
        <dbReference type="ARBA" id="ARBA00035108"/>
    </source>
</evidence>